<accession>A0A2S8F421</accession>
<protein>
    <submittedName>
        <fullName evidence="2">Uncharacterized protein</fullName>
    </submittedName>
</protein>
<evidence type="ECO:0000256" key="1">
    <source>
        <dbReference type="SAM" id="Phobius"/>
    </source>
</evidence>
<gene>
    <name evidence="3" type="ORF">C5Y93_31080</name>
    <name evidence="2" type="ORF">C5Y98_29285</name>
</gene>
<feature type="transmembrane region" description="Helical" evidence="1">
    <location>
        <begin position="153"/>
        <end position="171"/>
    </location>
</feature>
<sequence>MNSAAENPYASPAEVDDVVADTQGRDGRRPLAWIGATMLYQAIAGAIVFSLIGFVLFCFATPPGGSFGEFYLDAAGRLTSGGARDLATVFLSLAIFGFVMGGVCGFLLGSAAFSMRGRSDNRWAIALIGYVAALVLLWGPTLFFAAIASGLTVAWRVTAAIVFGLCTLVVAQRANAYVRRKLLPQVTGE</sequence>
<evidence type="ECO:0000313" key="5">
    <source>
        <dbReference type="Proteomes" id="UP000239388"/>
    </source>
</evidence>
<proteinExistence type="predicted"/>
<dbReference type="EMBL" id="PUIB01000029">
    <property type="protein sequence ID" value="PQO26867.1"/>
    <property type="molecule type" value="Genomic_DNA"/>
</dbReference>
<dbReference type="Proteomes" id="UP000239388">
    <property type="component" value="Unassembled WGS sequence"/>
</dbReference>
<keyword evidence="1" id="KW-1133">Transmembrane helix</keyword>
<organism evidence="2 5">
    <name type="scientific">Blastopirellula marina</name>
    <dbReference type="NCBI Taxonomy" id="124"/>
    <lineage>
        <taxon>Bacteria</taxon>
        <taxon>Pseudomonadati</taxon>
        <taxon>Planctomycetota</taxon>
        <taxon>Planctomycetia</taxon>
        <taxon>Pirellulales</taxon>
        <taxon>Pirellulaceae</taxon>
        <taxon>Blastopirellula</taxon>
    </lineage>
</organism>
<feature type="transmembrane region" description="Helical" evidence="1">
    <location>
        <begin position="123"/>
        <end position="147"/>
    </location>
</feature>
<dbReference type="EMBL" id="PUHZ01000026">
    <property type="protein sequence ID" value="PQO41555.1"/>
    <property type="molecule type" value="Genomic_DNA"/>
</dbReference>
<dbReference type="OrthoDB" id="9866043at2"/>
<comment type="caution">
    <text evidence="2">The sequence shown here is derived from an EMBL/GenBank/DDBJ whole genome shotgun (WGS) entry which is preliminary data.</text>
</comment>
<evidence type="ECO:0000313" key="4">
    <source>
        <dbReference type="Proteomes" id="UP000237819"/>
    </source>
</evidence>
<dbReference type="Proteomes" id="UP000237819">
    <property type="component" value="Unassembled WGS sequence"/>
</dbReference>
<dbReference type="AlphaFoldDB" id="A0A2S8F421"/>
<dbReference type="RefSeq" id="WP_105339379.1">
    <property type="nucleotide sequence ID" value="NZ_PUHZ01000026.1"/>
</dbReference>
<evidence type="ECO:0000313" key="3">
    <source>
        <dbReference type="EMBL" id="PQO41555.1"/>
    </source>
</evidence>
<keyword evidence="1" id="KW-0812">Transmembrane</keyword>
<feature type="transmembrane region" description="Helical" evidence="1">
    <location>
        <begin position="38"/>
        <end position="62"/>
    </location>
</feature>
<keyword evidence="1" id="KW-0472">Membrane</keyword>
<name>A0A2S8F421_9BACT</name>
<evidence type="ECO:0000313" key="2">
    <source>
        <dbReference type="EMBL" id="PQO26867.1"/>
    </source>
</evidence>
<reference evidence="4 5" key="1">
    <citation type="submission" date="2018-02" db="EMBL/GenBank/DDBJ databases">
        <title>Comparative genomes isolates from brazilian mangrove.</title>
        <authorList>
            <person name="Araujo J.E."/>
            <person name="Taketani R.G."/>
            <person name="Silva M.C.P."/>
            <person name="Loureco M.V."/>
            <person name="Andreote F.D."/>
        </authorList>
    </citation>
    <scope>NUCLEOTIDE SEQUENCE [LARGE SCALE GENOMIC DNA]</scope>
    <source>
        <strain evidence="2 5">NAP PRIS-MGV</strain>
        <strain evidence="3 4">Nap-Phe MGV</strain>
    </source>
</reference>
<feature type="transmembrane region" description="Helical" evidence="1">
    <location>
        <begin position="86"/>
        <end position="111"/>
    </location>
</feature>